<evidence type="ECO:0000313" key="5">
    <source>
        <dbReference type="WBParaSite" id="EVEC_0001030601-mRNA-1"/>
    </source>
</evidence>
<proteinExistence type="predicted"/>
<dbReference type="Proteomes" id="UP000274131">
    <property type="component" value="Unassembled WGS sequence"/>
</dbReference>
<feature type="transmembrane region" description="Helical" evidence="2">
    <location>
        <begin position="57"/>
        <end position="78"/>
    </location>
</feature>
<reference evidence="3 4" key="2">
    <citation type="submission" date="2018-10" db="EMBL/GenBank/DDBJ databases">
        <authorList>
            <consortium name="Pathogen Informatics"/>
        </authorList>
    </citation>
    <scope>NUCLEOTIDE SEQUENCE [LARGE SCALE GENOMIC DNA]</scope>
</reference>
<protein>
    <submittedName>
        <fullName evidence="5">Protein quiver</fullName>
    </submittedName>
</protein>
<reference evidence="5" key="1">
    <citation type="submission" date="2017-02" db="UniProtKB">
        <authorList>
            <consortium name="WormBaseParasite"/>
        </authorList>
    </citation>
    <scope>IDENTIFICATION</scope>
</reference>
<keyword evidence="2" id="KW-0472">Membrane</keyword>
<gene>
    <name evidence="3" type="ORF">EVEC_LOCUS9651</name>
</gene>
<keyword evidence="2" id="KW-1133">Transmembrane helix</keyword>
<sequence>KKKQKEKRNQGIGKDKRFASKGSTATVVAAATTVSDEEGEEKTKKEKKKLEKLTTEMSWWPILLIFNLCLNGLTFAVISQPNCTAKNKFACYVCLGESLTDCRSEETVCCSGACYKLVDIEHQVILKGCTPDKEEDGSMKIRSYDVRVRNDEPVKGQTFFCNEGEYCNGVRLPNLHNAIWIICSILLLIHPRI</sequence>
<name>A0A0N4VHK5_ENTVE</name>
<evidence type="ECO:0000256" key="2">
    <source>
        <dbReference type="SAM" id="Phobius"/>
    </source>
</evidence>
<accession>A0A0N4VHK5</accession>
<dbReference type="AlphaFoldDB" id="A0A0N4VHK5"/>
<keyword evidence="4" id="KW-1185">Reference proteome</keyword>
<organism evidence="5">
    <name type="scientific">Enterobius vermicularis</name>
    <name type="common">Human pinworm</name>
    <dbReference type="NCBI Taxonomy" id="51028"/>
    <lineage>
        <taxon>Eukaryota</taxon>
        <taxon>Metazoa</taxon>
        <taxon>Ecdysozoa</taxon>
        <taxon>Nematoda</taxon>
        <taxon>Chromadorea</taxon>
        <taxon>Rhabditida</taxon>
        <taxon>Spirurina</taxon>
        <taxon>Oxyuridomorpha</taxon>
        <taxon>Oxyuroidea</taxon>
        <taxon>Oxyuridae</taxon>
        <taxon>Enterobius</taxon>
    </lineage>
</organism>
<evidence type="ECO:0000256" key="1">
    <source>
        <dbReference type="SAM" id="MobiDB-lite"/>
    </source>
</evidence>
<dbReference type="WBParaSite" id="EVEC_0001030601-mRNA-1">
    <property type="protein sequence ID" value="EVEC_0001030601-mRNA-1"/>
    <property type="gene ID" value="EVEC_0001030601"/>
</dbReference>
<dbReference type="EMBL" id="UXUI01010201">
    <property type="protein sequence ID" value="VDD94900.1"/>
    <property type="molecule type" value="Genomic_DNA"/>
</dbReference>
<evidence type="ECO:0000313" key="4">
    <source>
        <dbReference type="Proteomes" id="UP000274131"/>
    </source>
</evidence>
<evidence type="ECO:0000313" key="3">
    <source>
        <dbReference type="EMBL" id="VDD94900.1"/>
    </source>
</evidence>
<feature type="region of interest" description="Disordered" evidence="1">
    <location>
        <begin position="1"/>
        <end position="23"/>
    </location>
</feature>
<dbReference type="OrthoDB" id="5773245at2759"/>
<feature type="compositionally biased region" description="Basic and acidic residues" evidence="1">
    <location>
        <begin position="7"/>
        <end position="18"/>
    </location>
</feature>
<keyword evidence="2" id="KW-0812">Transmembrane</keyword>